<dbReference type="AlphaFoldDB" id="A0A809XKZ6"/>
<evidence type="ECO:0000313" key="1">
    <source>
        <dbReference type="EMBL" id="BCE27583.1"/>
    </source>
</evidence>
<sequence>MTTQRNRPEMRHALDRLRAERIWHKQTSEFQIKVGPYNFYPGKGTIFMDRDVEARPERGLETFISLVCKLRDRNPLVFRDDDCNRDEPCRLDGFDIKEAIDSRQP</sequence>
<reference evidence="1" key="1">
    <citation type="submission" date="2020-05" db="EMBL/GenBank/DDBJ databases">
        <title>Complete genome sequence of Bradyrhizobium diazoefficiens XF2 isolated from soybean nodule.</title>
        <authorList>
            <person name="Noda R."/>
            <person name="Kakizaki K."/>
            <person name="Minamisawa K."/>
        </authorList>
    </citation>
    <scope>NUCLEOTIDE SEQUENCE</scope>
    <source>
        <strain evidence="1">XF2</strain>
    </source>
</reference>
<dbReference type="RefSeq" id="WP_162603483.1">
    <property type="nucleotide sequence ID" value="NZ_CP029603.2"/>
</dbReference>
<reference evidence="2" key="2">
    <citation type="submission" date="2020-05" db="EMBL/GenBank/DDBJ databases">
        <title>Complete genome sequence of Bradyrhizobium diazoefficiens XF8 isolated from soybean nodule.</title>
        <authorList>
            <person name="Noda R."/>
            <person name="Kakizaki K."/>
            <person name="Minamisawa K."/>
        </authorList>
    </citation>
    <scope>NUCLEOTIDE SEQUENCE</scope>
    <source>
        <strain evidence="2">XF8</strain>
    </source>
</reference>
<accession>A0A809XKZ6</accession>
<evidence type="ECO:0000313" key="2">
    <source>
        <dbReference type="EMBL" id="BCE71270.1"/>
    </source>
</evidence>
<proteinExistence type="predicted"/>
<organism evidence="1">
    <name type="scientific">Bradyrhizobium diazoefficiens</name>
    <dbReference type="NCBI Taxonomy" id="1355477"/>
    <lineage>
        <taxon>Bacteria</taxon>
        <taxon>Pseudomonadati</taxon>
        <taxon>Pseudomonadota</taxon>
        <taxon>Alphaproteobacteria</taxon>
        <taxon>Hyphomicrobiales</taxon>
        <taxon>Nitrobacteraceae</taxon>
        <taxon>Bradyrhizobium</taxon>
    </lineage>
</organism>
<dbReference type="EMBL" id="AP023092">
    <property type="protein sequence ID" value="BCE27583.1"/>
    <property type="molecule type" value="Genomic_DNA"/>
</dbReference>
<gene>
    <name evidence="1" type="ORF">XF2B_13520</name>
    <name evidence="2" type="ORF">XF8B_13810</name>
</gene>
<protein>
    <submittedName>
        <fullName evidence="1">Uncharacterized protein</fullName>
    </submittedName>
</protein>
<name>A0A809XKZ6_9BRAD</name>
<dbReference type="EMBL" id="AP023097">
    <property type="protein sequence ID" value="BCE71270.1"/>
    <property type="molecule type" value="Genomic_DNA"/>
</dbReference>